<evidence type="ECO:0000313" key="3">
    <source>
        <dbReference type="Proteomes" id="UP001208570"/>
    </source>
</evidence>
<proteinExistence type="predicted"/>
<dbReference type="Proteomes" id="UP001208570">
    <property type="component" value="Unassembled WGS sequence"/>
</dbReference>
<feature type="compositionally biased region" description="Low complexity" evidence="1">
    <location>
        <begin position="138"/>
        <end position="157"/>
    </location>
</feature>
<accession>A0AAD9MWN7</accession>
<dbReference type="AlphaFoldDB" id="A0AAD9MWN7"/>
<name>A0AAD9MWN7_9ANNE</name>
<feature type="compositionally biased region" description="Acidic residues" evidence="1">
    <location>
        <begin position="120"/>
        <end position="137"/>
    </location>
</feature>
<reference evidence="2" key="1">
    <citation type="journal article" date="2023" name="Mol. Biol. Evol.">
        <title>Third-Generation Sequencing Reveals the Adaptive Role of the Epigenome in Three Deep-Sea Polychaetes.</title>
        <authorList>
            <person name="Perez M."/>
            <person name="Aroh O."/>
            <person name="Sun Y."/>
            <person name="Lan Y."/>
            <person name="Juniper S.K."/>
            <person name="Young C.R."/>
            <person name="Angers B."/>
            <person name="Qian P.Y."/>
        </authorList>
    </citation>
    <scope>NUCLEOTIDE SEQUENCE</scope>
    <source>
        <strain evidence="2">P08H-3</strain>
    </source>
</reference>
<keyword evidence="3" id="KW-1185">Reference proteome</keyword>
<comment type="caution">
    <text evidence="2">The sequence shown here is derived from an EMBL/GenBank/DDBJ whole genome shotgun (WGS) entry which is preliminary data.</text>
</comment>
<feature type="compositionally biased region" description="Low complexity" evidence="1">
    <location>
        <begin position="180"/>
        <end position="193"/>
    </location>
</feature>
<organism evidence="2 3">
    <name type="scientific">Paralvinella palmiformis</name>
    <dbReference type="NCBI Taxonomy" id="53620"/>
    <lineage>
        <taxon>Eukaryota</taxon>
        <taxon>Metazoa</taxon>
        <taxon>Spiralia</taxon>
        <taxon>Lophotrochozoa</taxon>
        <taxon>Annelida</taxon>
        <taxon>Polychaeta</taxon>
        <taxon>Sedentaria</taxon>
        <taxon>Canalipalpata</taxon>
        <taxon>Terebellida</taxon>
        <taxon>Terebelliformia</taxon>
        <taxon>Alvinellidae</taxon>
        <taxon>Paralvinella</taxon>
    </lineage>
</organism>
<protein>
    <submittedName>
        <fullName evidence="2">Uncharacterized protein</fullName>
    </submittedName>
</protein>
<evidence type="ECO:0000256" key="1">
    <source>
        <dbReference type="SAM" id="MobiDB-lite"/>
    </source>
</evidence>
<evidence type="ECO:0000313" key="2">
    <source>
        <dbReference type="EMBL" id="KAK2146888.1"/>
    </source>
</evidence>
<feature type="compositionally biased region" description="Polar residues" evidence="1">
    <location>
        <begin position="197"/>
        <end position="207"/>
    </location>
</feature>
<gene>
    <name evidence="2" type="ORF">LSH36_580g01007</name>
</gene>
<dbReference type="EMBL" id="JAODUP010000580">
    <property type="protein sequence ID" value="KAK2146888.1"/>
    <property type="molecule type" value="Genomic_DNA"/>
</dbReference>
<sequence>MTSAHVADSVEIRDRYSSMLYKMKSLKLAVNERRHQMQTVQRAGGTKRLKSAIVRPPKYITALQNVVEKDLHALKDDYDRGKSAGVYLEKELQQLDTLVKDLEYNFDEIIRSLYVSADPETSDEDDCQKEPPIDEPETTTTTKTTMTTTTGECQQTTVDASEISSQASSLLPDIKRTPLSSSSSASTSSTNNARVAVSNSDVPSSLPASTATIHSIVPEPLPRSLTTLNKFPLRSKFPVGNRRRDSFFKGTNVSYPLHSTFPRVSPVNRRAFSLPAIDGASSGSALKKPSLKRIDSAMTLREKAWRY</sequence>
<feature type="compositionally biased region" description="Polar residues" evidence="1">
    <location>
        <begin position="158"/>
        <end position="169"/>
    </location>
</feature>
<feature type="region of interest" description="Disordered" evidence="1">
    <location>
        <begin position="117"/>
        <end position="207"/>
    </location>
</feature>